<evidence type="ECO:0008006" key="6">
    <source>
        <dbReference type="Google" id="ProtNLM"/>
    </source>
</evidence>
<dbReference type="EMBL" id="CP053923">
    <property type="protein sequence ID" value="QNT68658.1"/>
    <property type="molecule type" value="Genomic_DNA"/>
</dbReference>
<evidence type="ECO:0000256" key="2">
    <source>
        <dbReference type="PROSITE-ProRule" id="PRU01282"/>
    </source>
</evidence>
<name>A0A7H1MYX2_9PROT</name>
<proteinExistence type="inferred from homology"/>
<dbReference type="Proteomes" id="UP000516369">
    <property type="component" value="Chromosome"/>
</dbReference>
<evidence type="ECO:0000313" key="5">
    <source>
        <dbReference type="Proteomes" id="UP000516369"/>
    </source>
</evidence>
<dbReference type="RefSeq" id="WP_190262094.1">
    <property type="nucleotide sequence ID" value="NZ_CP053923.1"/>
</dbReference>
<dbReference type="Pfam" id="PF03960">
    <property type="entry name" value="ArsC"/>
    <property type="match status" value="1"/>
</dbReference>
<evidence type="ECO:0000313" key="4">
    <source>
        <dbReference type="EMBL" id="QNT68658.1"/>
    </source>
</evidence>
<gene>
    <name evidence="4" type="ORF">HQ394_03850</name>
</gene>
<dbReference type="PANTHER" id="PTHR30041:SF8">
    <property type="entry name" value="PROTEIN YFFB"/>
    <property type="match status" value="1"/>
</dbReference>
<dbReference type="KEGG" id="dvn:HQ394_03850"/>
<reference evidence="4 5" key="1">
    <citation type="submission" date="2020-05" db="EMBL/GenBank/DDBJ databases">
        <title>Complete closed genome sequence of Defluviicoccus vanus.</title>
        <authorList>
            <person name="Bessarab I."/>
            <person name="Arumugam K."/>
            <person name="Maszenan A.M."/>
            <person name="Seviour R.J."/>
            <person name="Williams R.B."/>
        </authorList>
    </citation>
    <scope>NUCLEOTIDE SEQUENCE [LARGE SCALE GENOMIC DNA]</scope>
    <source>
        <strain evidence="4 5">Ben 114</strain>
    </source>
</reference>
<dbReference type="AlphaFoldDB" id="A0A7H1MYX2"/>
<dbReference type="PANTHER" id="PTHR30041">
    <property type="entry name" value="ARSENATE REDUCTASE"/>
    <property type="match status" value="1"/>
</dbReference>
<dbReference type="InterPro" id="IPR006503">
    <property type="entry name" value="Nase-assoc"/>
</dbReference>
<organism evidence="4 5">
    <name type="scientific">Defluviicoccus vanus</name>
    <dbReference type="NCBI Taxonomy" id="111831"/>
    <lineage>
        <taxon>Bacteria</taxon>
        <taxon>Pseudomonadati</taxon>
        <taxon>Pseudomonadota</taxon>
        <taxon>Alphaproteobacteria</taxon>
        <taxon>Rhodospirillales</taxon>
        <taxon>Rhodospirillaceae</taxon>
        <taxon>Defluviicoccus</taxon>
    </lineage>
</organism>
<protein>
    <recommendedName>
        <fullName evidence="6">Nitrogenase-associated protein</fullName>
    </recommendedName>
</protein>
<keyword evidence="5" id="KW-1185">Reference proteome</keyword>
<dbReference type="Gene3D" id="3.40.30.10">
    <property type="entry name" value="Glutaredoxin"/>
    <property type="match status" value="1"/>
</dbReference>
<dbReference type="SUPFAM" id="SSF52833">
    <property type="entry name" value="Thioredoxin-like"/>
    <property type="match status" value="1"/>
</dbReference>
<feature type="region of interest" description="Disordered" evidence="3">
    <location>
        <begin position="127"/>
        <end position="156"/>
    </location>
</feature>
<accession>A0A7H1MYX2</accession>
<sequence length="156" mass="16681">MAQVIFYAKPGCKGNARQMQVLQSAGHEVIVRDLLSEPWTEATLRGFFGDCPVAAWFNRSAVRVKSGEIVPDTLSAETAMALLIADPALIRRPLLEAMGKRQVGWEPEIIEGWIGLATAMSPGREGCASRGGKADATMPMPAGGAENACQLTTDDH</sequence>
<dbReference type="NCBIfam" id="TIGR01616">
    <property type="entry name" value="nitro_assoc"/>
    <property type="match status" value="1"/>
</dbReference>
<evidence type="ECO:0000256" key="3">
    <source>
        <dbReference type="SAM" id="MobiDB-lite"/>
    </source>
</evidence>
<dbReference type="InterPro" id="IPR006660">
    <property type="entry name" value="Arsenate_reductase-like"/>
</dbReference>
<dbReference type="PROSITE" id="PS51353">
    <property type="entry name" value="ARSC"/>
    <property type="match status" value="1"/>
</dbReference>
<evidence type="ECO:0000256" key="1">
    <source>
        <dbReference type="ARBA" id="ARBA00007198"/>
    </source>
</evidence>
<comment type="similarity">
    <text evidence="1 2">Belongs to the ArsC family.</text>
</comment>
<dbReference type="InterPro" id="IPR036249">
    <property type="entry name" value="Thioredoxin-like_sf"/>
</dbReference>